<dbReference type="EMBL" id="BLAY01000049">
    <property type="protein sequence ID" value="GET38636.1"/>
    <property type="molecule type" value="Genomic_DNA"/>
</dbReference>
<sequence>MAENLLAQWHQLFPNNKVVCICGNLHSRLAPLPEDCADLWPSFAAHIQRLRTDVKVKSINIIFHDGAFFNMEVRNFVSKPIQEPYFSEDKKLGHTAALHLPYATPATFLSPPS</sequence>
<dbReference type="Proteomes" id="UP001050975">
    <property type="component" value="Unassembled WGS sequence"/>
</dbReference>
<proteinExistence type="predicted"/>
<accession>A0AAV3XD92</accession>
<organism evidence="1 2">
    <name type="scientific">Microseira wollei NIES-4236</name>
    <dbReference type="NCBI Taxonomy" id="2530354"/>
    <lineage>
        <taxon>Bacteria</taxon>
        <taxon>Bacillati</taxon>
        <taxon>Cyanobacteriota</taxon>
        <taxon>Cyanophyceae</taxon>
        <taxon>Oscillatoriophycideae</taxon>
        <taxon>Aerosakkonematales</taxon>
        <taxon>Aerosakkonemataceae</taxon>
        <taxon>Microseira</taxon>
    </lineage>
</organism>
<dbReference type="AlphaFoldDB" id="A0AAV3XD92"/>
<protein>
    <recommendedName>
        <fullName evidence="3">Calcineurin-like phosphoesterase domain-containing protein</fullName>
    </recommendedName>
</protein>
<comment type="caution">
    <text evidence="1">The sequence shown here is derived from an EMBL/GenBank/DDBJ whole genome shotgun (WGS) entry which is preliminary data.</text>
</comment>
<keyword evidence="2" id="KW-1185">Reference proteome</keyword>
<evidence type="ECO:0000313" key="2">
    <source>
        <dbReference type="Proteomes" id="UP001050975"/>
    </source>
</evidence>
<name>A0AAV3XD92_9CYAN</name>
<reference evidence="1" key="1">
    <citation type="submission" date="2019-10" db="EMBL/GenBank/DDBJ databases">
        <title>Draft genome sequece of Microseira wollei NIES-4236.</title>
        <authorList>
            <person name="Yamaguchi H."/>
            <person name="Suzuki S."/>
            <person name="Kawachi M."/>
        </authorList>
    </citation>
    <scope>NUCLEOTIDE SEQUENCE</scope>
    <source>
        <strain evidence="1">NIES-4236</strain>
    </source>
</reference>
<evidence type="ECO:0008006" key="3">
    <source>
        <dbReference type="Google" id="ProtNLM"/>
    </source>
</evidence>
<gene>
    <name evidence="1" type="ORF">MiSe_33950</name>
</gene>
<dbReference type="RefSeq" id="WP_226582626.1">
    <property type="nucleotide sequence ID" value="NZ_BLAY01000049.1"/>
</dbReference>
<evidence type="ECO:0000313" key="1">
    <source>
        <dbReference type="EMBL" id="GET38636.1"/>
    </source>
</evidence>